<name>A0A495X7D3_9PSEU</name>
<dbReference type="RefSeq" id="WP_121221069.1">
    <property type="nucleotide sequence ID" value="NZ_JBIUBA010000002.1"/>
</dbReference>
<dbReference type="Pfam" id="PF13830">
    <property type="entry name" value="DUF4192"/>
    <property type="match status" value="1"/>
</dbReference>
<protein>
    <submittedName>
        <fullName evidence="1">Uncharacterized protein DUF4192</fullName>
    </submittedName>
</protein>
<dbReference type="InterPro" id="IPR025447">
    <property type="entry name" value="DUF4192"/>
</dbReference>
<comment type="caution">
    <text evidence="1">The sequence shown here is derived from an EMBL/GenBank/DDBJ whole genome shotgun (WGS) entry which is preliminary data.</text>
</comment>
<evidence type="ECO:0000313" key="2">
    <source>
        <dbReference type="Proteomes" id="UP000272729"/>
    </source>
</evidence>
<keyword evidence="2" id="KW-1185">Reference proteome</keyword>
<accession>A0A495X7D3</accession>
<organism evidence="1 2">
    <name type="scientific">Saccharothrix variisporea</name>
    <dbReference type="NCBI Taxonomy" id="543527"/>
    <lineage>
        <taxon>Bacteria</taxon>
        <taxon>Bacillati</taxon>
        <taxon>Actinomycetota</taxon>
        <taxon>Actinomycetes</taxon>
        <taxon>Pseudonocardiales</taxon>
        <taxon>Pseudonocardiaceae</taxon>
        <taxon>Saccharothrix</taxon>
    </lineage>
</organism>
<evidence type="ECO:0000313" key="1">
    <source>
        <dbReference type="EMBL" id="RKT69366.1"/>
    </source>
</evidence>
<proteinExistence type="predicted"/>
<gene>
    <name evidence="1" type="ORF">DFJ66_2586</name>
</gene>
<dbReference type="Proteomes" id="UP000272729">
    <property type="component" value="Unassembled WGS sequence"/>
</dbReference>
<dbReference type="OrthoDB" id="3264463at2"/>
<reference evidence="1 2" key="1">
    <citation type="submission" date="2018-10" db="EMBL/GenBank/DDBJ databases">
        <title>Sequencing the genomes of 1000 actinobacteria strains.</title>
        <authorList>
            <person name="Klenk H.-P."/>
        </authorList>
    </citation>
    <scope>NUCLEOTIDE SEQUENCE [LARGE SCALE GENOMIC DNA]</scope>
    <source>
        <strain evidence="1 2">DSM 43911</strain>
    </source>
</reference>
<dbReference type="EMBL" id="RBXR01000001">
    <property type="protein sequence ID" value="RKT69366.1"/>
    <property type="molecule type" value="Genomic_DNA"/>
</dbReference>
<dbReference type="AlphaFoldDB" id="A0A495X7D3"/>
<sequence>MTDDARHDSDQQHSWPSDVVEVNDPGQLIAAIPHLLGFYPTDSIVVLVVKDDHVDCVMRTDCPTDQALYARVAAQLAREVDDPVGARVAVVVVGTPDRDLAGHLRDAFTAADMAVMLFGVPEISHGAPWIDYDHSEPSGILPDPEVSVMAVHTVAKGLVTLPSREALVARITPAPDDVLARRAALLAAARNDQDVEPTADDVMDLVRRYTQRIVDGDERFTDDDIVQACRALTAPEVRNACLLPIESHPEATEKLWLILTRQCPAPASAEAAALLAVSAYIRGDGPFARVALDRALDIDPQHTLARLALDALNRGVRPRNIHQLISSTQNRVL</sequence>